<keyword evidence="7" id="KW-1185">Reference proteome</keyword>
<feature type="binding site" description="axial binding residue" evidence="5">
    <location>
        <position position="432"/>
    </location>
    <ligand>
        <name>heme</name>
        <dbReference type="ChEBI" id="CHEBI:30413"/>
    </ligand>
    <ligandPart>
        <name>Fe</name>
        <dbReference type="ChEBI" id="CHEBI:18248"/>
    </ligandPart>
</feature>
<organism evidence="6 7">
    <name type="scientific">Cyberlindnera jadinii (strain ATCC 18201 / CBS 1600 / BCRC 20928 / JCM 3617 / NBRC 0987 / NRRL Y-1542)</name>
    <name type="common">Torula yeast</name>
    <name type="synonym">Candida utilis</name>
    <dbReference type="NCBI Taxonomy" id="983966"/>
    <lineage>
        <taxon>Eukaryota</taxon>
        <taxon>Fungi</taxon>
        <taxon>Dikarya</taxon>
        <taxon>Ascomycota</taxon>
        <taxon>Saccharomycotina</taxon>
        <taxon>Saccharomycetes</taxon>
        <taxon>Phaffomycetales</taxon>
        <taxon>Phaffomycetaceae</taxon>
        <taxon>Cyberlindnera</taxon>
    </lineage>
</organism>
<dbReference type="GO" id="GO:0004497">
    <property type="term" value="F:monooxygenase activity"/>
    <property type="evidence" value="ECO:0007669"/>
    <property type="project" value="InterPro"/>
</dbReference>
<evidence type="ECO:0000256" key="2">
    <source>
        <dbReference type="ARBA" id="ARBA00022723"/>
    </source>
</evidence>
<dbReference type="Proteomes" id="UP000094389">
    <property type="component" value="Unassembled WGS sequence"/>
</dbReference>
<keyword evidence="2 5" id="KW-0479">Metal-binding</keyword>
<dbReference type="GeneID" id="30987157"/>
<reference evidence="6 7" key="1">
    <citation type="journal article" date="2016" name="Proc. Natl. Acad. Sci. U.S.A.">
        <title>Comparative genomics of biotechnologically important yeasts.</title>
        <authorList>
            <person name="Riley R."/>
            <person name="Haridas S."/>
            <person name="Wolfe K.H."/>
            <person name="Lopes M.R."/>
            <person name="Hittinger C.T."/>
            <person name="Goeker M."/>
            <person name="Salamov A.A."/>
            <person name="Wisecaver J.H."/>
            <person name="Long T.M."/>
            <person name="Calvey C.H."/>
            <person name="Aerts A.L."/>
            <person name="Barry K.W."/>
            <person name="Choi C."/>
            <person name="Clum A."/>
            <person name="Coughlan A.Y."/>
            <person name="Deshpande S."/>
            <person name="Douglass A.P."/>
            <person name="Hanson S.J."/>
            <person name="Klenk H.-P."/>
            <person name="LaButti K.M."/>
            <person name="Lapidus A."/>
            <person name="Lindquist E.A."/>
            <person name="Lipzen A.M."/>
            <person name="Meier-Kolthoff J.P."/>
            <person name="Ohm R.A."/>
            <person name="Otillar R.P."/>
            <person name="Pangilinan J.L."/>
            <person name="Peng Y."/>
            <person name="Rokas A."/>
            <person name="Rosa C.A."/>
            <person name="Scheuner C."/>
            <person name="Sibirny A.A."/>
            <person name="Slot J.C."/>
            <person name="Stielow J.B."/>
            <person name="Sun H."/>
            <person name="Kurtzman C.P."/>
            <person name="Blackwell M."/>
            <person name="Grigoriev I.V."/>
            <person name="Jeffries T.W."/>
        </authorList>
    </citation>
    <scope>NUCLEOTIDE SEQUENCE [LARGE SCALE GENOMIC DNA]</scope>
    <source>
        <strain evidence="7">ATCC 18201 / CBS 1600 / BCRC 20928 / JCM 3617 / NBRC 0987 / NRRL Y-1542</strain>
    </source>
</reference>
<dbReference type="RefSeq" id="XP_020070074.1">
    <property type="nucleotide sequence ID" value="XM_020212761.1"/>
</dbReference>
<comment type="similarity">
    <text evidence="1">Belongs to the cytochrome P450 family.</text>
</comment>
<dbReference type="InterPro" id="IPR001128">
    <property type="entry name" value="Cyt_P450"/>
</dbReference>
<evidence type="ECO:0000313" key="7">
    <source>
        <dbReference type="Proteomes" id="UP000094389"/>
    </source>
</evidence>
<keyword evidence="3" id="KW-0560">Oxidoreductase</keyword>
<dbReference type="Pfam" id="PF00067">
    <property type="entry name" value="p450"/>
    <property type="match status" value="1"/>
</dbReference>
<dbReference type="EMBL" id="KV453932">
    <property type="protein sequence ID" value="ODV73035.1"/>
    <property type="molecule type" value="Genomic_DNA"/>
</dbReference>
<evidence type="ECO:0000256" key="3">
    <source>
        <dbReference type="ARBA" id="ARBA00023002"/>
    </source>
</evidence>
<sequence length="510" mass="58414">PIPGVPYIRGIPIFGVLYQVKLNSALKYTRWSDIHGDLFQMRMGSRVVVVANSFESVRDLWIKYSNASNSRPMLYTFHSVLSKTQGFTIGTTPYGDTYKRTKRIIATALNKRAVEHHSKFIKDECLNMFRRVDEEHERIKSSTRSEDIELFKLIQGYVLRISLFLTYGYLVKVEHNDKCKLFDEIAHVENMIVKLRGHSSNVQDYLPHLRWLGLGNDKTRLADQYRKRRDVYMAKFTNDVKRKIEVGEDYSESIVSKLLRGCSEFPTVTEAELTSVCLTMVSAGLDNTPLVLTHILGHLSLGSYGAKLQETLIDSILKVYGTLENAFINCSDLSRFRVEYISALVEEGLRYFSVLPTSLPRETTRDINYRGVLLPLGTVMFMNAYAANHDASRFEDAFQFKPERYLQAHNGHDDENKHQLPHFSFGAGTRACGGAHLAFKEMYIALLRFIVLYRITLPKDSKYLMSLDPFKTNSCPEAVAIEPFPFKVHLEKRDNKLFERLVHVGPAPLV</sequence>
<proteinExistence type="inferred from homology"/>
<dbReference type="InterPro" id="IPR002401">
    <property type="entry name" value="Cyt_P450_E_grp-I"/>
</dbReference>
<dbReference type="InterPro" id="IPR036396">
    <property type="entry name" value="Cyt_P450_sf"/>
</dbReference>
<accession>A0A1E4S0M3</accession>
<dbReference type="InterPro" id="IPR050364">
    <property type="entry name" value="Cytochrome_P450_fung"/>
</dbReference>
<dbReference type="PRINTS" id="PR00463">
    <property type="entry name" value="EP450I"/>
</dbReference>
<dbReference type="OrthoDB" id="1055148at2759"/>
<evidence type="ECO:0000313" key="6">
    <source>
        <dbReference type="EMBL" id="ODV73035.1"/>
    </source>
</evidence>
<dbReference type="GO" id="GO:0020037">
    <property type="term" value="F:heme binding"/>
    <property type="evidence" value="ECO:0007669"/>
    <property type="project" value="InterPro"/>
</dbReference>
<comment type="cofactor">
    <cofactor evidence="5">
        <name>heme</name>
        <dbReference type="ChEBI" id="CHEBI:30413"/>
    </cofactor>
</comment>
<dbReference type="GO" id="GO:0016705">
    <property type="term" value="F:oxidoreductase activity, acting on paired donors, with incorporation or reduction of molecular oxygen"/>
    <property type="evidence" value="ECO:0007669"/>
    <property type="project" value="InterPro"/>
</dbReference>
<dbReference type="SUPFAM" id="SSF48264">
    <property type="entry name" value="Cytochrome P450"/>
    <property type="match status" value="1"/>
</dbReference>
<evidence type="ECO:0000256" key="4">
    <source>
        <dbReference type="ARBA" id="ARBA00023004"/>
    </source>
</evidence>
<feature type="non-terminal residue" evidence="6">
    <location>
        <position position="1"/>
    </location>
</feature>
<protein>
    <submittedName>
        <fullName evidence="6">Cytochrome P450</fullName>
    </submittedName>
</protein>
<dbReference type="Gene3D" id="1.10.630.10">
    <property type="entry name" value="Cytochrome P450"/>
    <property type="match status" value="1"/>
</dbReference>
<dbReference type="PANTHER" id="PTHR46300">
    <property type="entry name" value="P450, PUTATIVE (EUROFUNG)-RELATED-RELATED"/>
    <property type="match status" value="1"/>
</dbReference>
<evidence type="ECO:0000256" key="1">
    <source>
        <dbReference type="ARBA" id="ARBA00010617"/>
    </source>
</evidence>
<dbReference type="PANTHER" id="PTHR46300:SF9">
    <property type="entry name" value="P450, PUTATIVE-RELATED"/>
    <property type="match status" value="1"/>
</dbReference>
<keyword evidence="5" id="KW-0349">Heme</keyword>
<gene>
    <name evidence="6" type="ORF">CYBJADRAFT_128365</name>
</gene>
<name>A0A1E4S0M3_CYBJN</name>
<dbReference type="GO" id="GO:0005506">
    <property type="term" value="F:iron ion binding"/>
    <property type="evidence" value="ECO:0007669"/>
    <property type="project" value="InterPro"/>
</dbReference>
<dbReference type="STRING" id="983966.A0A1E4S0M3"/>
<keyword evidence="4 5" id="KW-0408">Iron</keyword>
<evidence type="ECO:0000256" key="5">
    <source>
        <dbReference type="PIRSR" id="PIRSR602401-1"/>
    </source>
</evidence>
<dbReference type="AlphaFoldDB" id="A0A1E4S0M3"/>
<dbReference type="OMA" id="DPRAYWQ"/>